<sequence>MYAVEASEAWPVNSQRAPYTLLSSDRCHNITQRMARLNSGGPGLCKGQRNGQEDLVECKHPIRHPYALSLLNRATSQCDGCCHCTSLIGYRSLDSNQAMQSRSFWGVFLRYDLSPPALLEPSLGRPEIDSNLLFRWNPAHQFPVTWTAAPLKMLYFVTPSMSWRSDFMTLLSETPRLQIALIHSLNRFLREDVNHSPFSFTSW</sequence>
<dbReference type="AlphaFoldDB" id="A0A1L9UB55"/>
<dbReference type="GeneID" id="93578072"/>
<dbReference type="EMBL" id="KV878689">
    <property type="protein sequence ID" value="OJJ68940.1"/>
    <property type="molecule type" value="Genomic_DNA"/>
</dbReference>
<reference evidence="2" key="1">
    <citation type="journal article" date="2017" name="Genome Biol.">
        <title>Comparative genomics reveals high biological diversity and specific adaptations in the industrially and medically important fungal genus Aspergillus.</title>
        <authorList>
            <person name="de Vries R.P."/>
            <person name="Riley R."/>
            <person name="Wiebenga A."/>
            <person name="Aguilar-Osorio G."/>
            <person name="Amillis S."/>
            <person name="Uchima C.A."/>
            <person name="Anderluh G."/>
            <person name="Asadollahi M."/>
            <person name="Askin M."/>
            <person name="Barry K."/>
            <person name="Battaglia E."/>
            <person name="Bayram O."/>
            <person name="Benocci T."/>
            <person name="Braus-Stromeyer S.A."/>
            <person name="Caldana C."/>
            <person name="Canovas D."/>
            <person name="Cerqueira G.C."/>
            <person name="Chen F."/>
            <person name="Chen W."/>
            <person name="Choi C."/>
            <person name="Clum A."/>
            <person name="Dos Santos R.A."/>
            <person name="Damasio A.R."/>
            <person name="Diallinas G."/>
            <person name="Emri T."/>
            <person name="Fekete E."/>
            <person name="Flipphi M."/>
            <person name="Freyberg S."/>
            <person name="Gallo A."/>
            <person name="Gournas C."/>
            <person name="Habgood R."/>
            <person name="Hainaut M."/>
            <person name="Harispe M.L."/>
            <person name="Henrissat B."/>
            <person name="Hilden K.S."/>
            <person name="Hope R."/>
            <person name="Hossain A."/>
            <person name="Karabika E."/>
            <person name="Karaffa L."/>
            <person name="Karanyi Z."/>
            <person name="Krasevec N."/>
            <person name="Kuo A."/>
            <person name="Kusch H."/>
            <person name="LaButti K."/>
            <person name="Lagendijk E.L."/>
            <person name="Lapidus A."/>
            <person name="Levasseur A."/>
            <person name="Lindquist E."/>
            <person name="Lipzen A."/>
            <person name="Logrieco A.F."/>
            <person name="MacCabe A."/>
            <person name="Maekelae M.R."/>
            <person name="Malavazi I."/>
            <person name="Melin P."/>
            <person name="Meyer V."/>
            <person name="Mielnichuk N."/>
            <person name="Miskei M."/>
            <person name="Molnar A.P."/>
            <person name="Mule G."/>
            <person name="Ngan C.Y."/>
            <person name="Orejas M."/>
            <person name="Orosz E."/>
            <person name="Ouedraogo J.P."/>
            <person name="Overkamp K.M."/>
            <person name="Park H.-S."/>
            <person name="Perrone G."/>
            <person name="Piumi F."/>
            <person name="Punt P.J."/>
            <person name="Ram A.F."/>
            <person name="Ramon A."/>
            <person name="Rauscher S."/>
            <person name="Record E."/>
            <person name="Riano-Pachon D.M."/>
            <person name="Robert V."/>
            <person name="Roehrig J."/>
            <person name="Ruller R."/>
            <person name="Salamov A."/>
            <person name="Salih N.S."/>
            <person name="Samson R.A."/>
            <person name="Sandor E."/>
            <person name="Sanguinetti M."/>
            <person name="Schuetze T."/>
            <person name="Sepcic K."/>
            <person name="Shelest E."/>
            <person name="Sherlock G."/>
            <person name="Sophianopoulou V."/>
            <person name="Squina F.M."/>
            <person name="Sun H."/>
            <person name="Susca A."/>
            <person name="Todd R.B."/>
            <person name="Tsang A."/>
            <person name="Unkles S.E."/>
            <person name="van de Wiele N."/>
            <person name="van Rossen-Uffink D."/>
            <person name="Oliveira J.V."/>
            <person name="Vesth T.C."/>
            <person name="Visser J."/>
            <person name="Yu J.-H."/>
            <person name="Zhou M."/>
            <person name="Andersen M.R."/>
            <person name="Archer D.B."/>
            <person name="Baker S.E."/>
            <person name="Benoit I."/>
            <person name="Brakhage A.A."/>
            <person name="Braus G.H."/>
            <person name="Fischer R."/>
            <person name="Frisvad J.C."/>
            <person name="Goldman G.H."/>
            <person name="Houbraken J."/>
            <person name="Oakley B."/>
            <person name="Pocsi I."/>
            <person name="Scazzocchio C."/>
            <person name="Seiboth B."/>
            <person name="vanKuyk P.A."/>
            <person name="Wortman J."/>
            <person name="Dyer P.S."/>
            <person name="Grigoriev I.V."/>
        </authorList>
    </citation>
    <scope>NUCLEOTIDE SEQUENCE [LARGE SCALE GENOMIC DNA]</scope>
    <source>
        <strain evidence="2">CBS 101740 / IMI 381727 / IBT 21946</strain>
    </source>
</reference>
<dbReference type="VEuPathDB" id="FungiDB:ASPBRDRAFT_46213"/>
<proteinExistence type="predicted"/>
<evidence type="ECO:0000313" key="1">
    <source>
        <dbReference type="EMBL" id="OJJ68940.1"/>
    </source>
</evidence>
<keyword evidence="2" id="KW-1185">Reference proteome</keyword>
<dbReference type="RefSeq" id="XP_067476189.1">
    <property type="nucleotide sequence ID" value="XM_067625584.1"/>
</dbReference>
<accession>A0A1L9UB55</accession>
<organism evidence="1 2">
    <name type="scientific">Aspergillus brasiliensis (strain CBS 101740 / IMI 381727 / IBT 21946)</name>
    <dbReference type="NCBI Taxonomy" id="767769"/>
    <lineage>
        <taxon>Eukaryota</taxon>
        <taxon>Fungi</taxon>
        <taxon>Dikarya</taxon>
        <taxon>Ascomycota</taxon>
        <taxon>Pezizomycotina</taxon>
        <taxon>Eurotiomycetes</taxon>
        <taxon>Eurotiomycetidae</taxon>
        <taxon>Eurotiales</taxon>
        <taxon>Aspergillaceae</taxon>
        <taxon>Aspergillus</taxon>
        <taxon>Aspergillus subgen. Circumdati</taxon>
    </lineage>
</organism>
<name>A0A1L9UB55_ASPBC</name>
<dbReference type="Proteomes" id="UP000184499">
    <property type="component" value="Unassembled WGS sequence"/>
</dbReference>
<evidence type="ECO:0000313" key="2">
    <source>
        <dbReference type="Proteomes" id="UP000184499"/>
    </source>
</evidence>
<gene>
    <name evidence="1" type="ORF">ASPBRDRAFT_46213</name>
</gene>
<protein>
    <submittedName>
        <fullName evidence="1">Uncharacterized protein</fullName>
    </submittedName>
</protein>
<dbReference type="OrthoDB" id="4413259at2759"/>